<dbReference type="InterPro" id="IPR013324">
    <property type="entry name" value="RNA_pol_sigma_r3/r4-like"/>
</dbReference>
<dbReference type="InterPro" id="IPR011990">
    <property type="entry name" value="TPR-like_helical_dom_sf"/>
</dbReference>
<dbReference type="InterPro" id="IPR007630">
    <property type="entry name" value="RNA_pol_sigma70_r4"/>
</dbReference>
<dbReference type="Pfam" id="PF04545">
    <property type="entry name" value="Sigma70_r4"/>
    <property type="match status" value="1"/>
</dbReference>
<dbReference type="GO" id="GO:0003700">
    <property type="term" value="F:DNA-binding transcription factor activity"/>
    <property type="evidence" value="ECO:0007669"/>
    <property type="project" value="InterPro"/>
</dbReference>
<dbReference type="PROSITE" id="PS50293">
    <property type="entry name" value="TPR_REGION"/>
    <property type="match status" value="1"/>
</dbReference>
<dbReference type="InterPro" id="IPR019734">
    <property type="entry name" value="TPR_rpt"/>
</dbReference>
<dbReference type="SMART" id="SM00028">
    <property type="entry name" value="TPR"/>
    <property type="match status" value="1"/>
</dbReference>
<name>X0W8X7_9ZZZZ</name>
<reference evidence="2" key="1">
    <citation type="journal article" date="2014" name="Front. Microbiol.">
        <title>High frequency of phylogenetically diverse reductive dehalogenase-homologous genes in deep subseafloor sedimentary metagenomes.</title>
        <authorList>
            <person name="Kawai M."/>
            <person name="Futagami T."/>
            <person name="Toyoda A."/>
            <person name="Takaki Y."/>
            <person name="Nishi S."/>
            <person name="Hori S."/>
            <person name="Arai W."/>
            <person name="Tsubouchi T."/>
            <person name="Morono Y."/>
            <person name="Uchiyama I."/>
            <person name="Ito T."/>
            <person name="Fujiyama A."/>
            <person name="Inagaki F."/>
            <person name="Takami H."/>
        </authorList>
    </citation>
    <scope>NUCLEOTIDE SEQUENCE</scope>
    <source>
        <strain evidence="2">Expedition CK06-06</strain>
    </source>
</reference>
<protein>
    <recommendedName>
        <fullName evidence="1">RNA polymerase sigma-70 region 4 domain-containing protein</fullName>
    </recommendedName>
</protein>
<dbReference type="Pfam" id="PF00515">
    <property type="entry name" value="TPR_1"/>
    <property type="match status" value="1"/>
</dbReference>
<dbReference type="InterPro" id="IPR036388">
    <property type="entry name" value="WH-like_DNA-bd_sf"/>
</dbReference>
<sequence length="151" mass="17973">MIGKYFNKRKIEPNPINKFHSLGIYYFKIEKYQKAIECFKKVLTIEPDHLDSKNKIELLVIKLEKKENHSNGENSLESNNIKEQEGITFVNIPKDEKIVKKHKRLSDGEIKHYQKIFQLYKEHCTLEKVGKEVGRTRERIRQILKKGDRYG</sequence>
<gene>
    <name evidence="2" type="ORF">S01H1_58448</name>
</gene>
<dbReference type="SUPFAM" id="SSF48452">
    <property type="entry name" value="TPR-like"/>
    <property type="match status" value="1"/>
</dbReference>
<organism evidence="2">
    <name type="scientific">marine sediment metagenome</name>
    <dbReference type="NCBI Taxonomy" id="412755"/>
    <lineage>
        <taxon>unclassified sequences</taxon>
        <taxon>metagenomes</taxon>
        <taxon>ecological metagenomes</taxon>
    </lineage>
</organism>
<dbReference type="PROSITE" id="PS50005">
    <property type="entry name" value="TPR"/>
    <property type="match status" value="1"/>
</dbReference>
<dbReference type="Gene3D" id="1.25.40.10">
    <property type="entry name" value="Tetratricopeptide repeat domain"/>
    <property type="match status" value="1"/>
</dbReference>
<dbReference type="EMBL" id="BARS01038183">
    <property type="protein sequence ID" value="GAG19702.1"/>
    <property type="molecule type" value="Genomic_DNA"/>
</dbReference>
<dbReference type="Gene3D" id="1.10.10.10">
    <property type="entry name" value="Winged helix-like DNA-binding domain superfamily/Winged helix DNA-binding domain"/>
    <property type="match status" value="1"/>
</dbReference>
<evidence type="ECO:0000313" key="2">
    <source>
        <dbReference type="EMBL" id="GAG19702.1"/>
    </source>
</evidence>
<evidence type="ECO:0000259" key="1">
    <source>
        <dbReference type="Pfam" id="PF04545"/>
    </source>
</evidence>
<proteinExistence type="predicted"/>
<dbReference type="AlphaFoldDB" id="X0W8X7"/>
<feature type="domain" description="RNA polymerase sigma-70 region 4" evidence="1">
    <location>
        <begin position="116"/>
        <end position="147"/>
    </location>
</feature>
<comment type="caution">
    <text evidence="2">The sequence shown here is derived from an EMBL/GenBank/DDBJ whole genome shotgun (WGS) entry which is preliminary data.</text>
</comment>
<dbReference type="GO" id="GO:0006352">
    <property type="term" value="P:DNA-templated transcription initiation"/>
    <property type="evidence" value="ECO:0007669"/>
    <property type="project" value="InterPro"/>
</dbReference>
<feature type="non-terminal residue" evidence="2">
    <location>
        <position position="151"/>
    </location>
</feature>
<dbReference type="SUPFAM" id="SSF88659">
    <property type="entry name" value="Sigma3 and sigma4 domains of RNA polymerase sigma factors"/>
    <property type="match status" value="1"/>
</dbReference>
<accession>X0W8X7</accession>